<evidence type="ECO:0000313" key="2">
    <source>
        <dbReference type="EMBL" id="CAB4721852.1"/>
    </source>
</evidence>
<protein>
    <submittedName>
        <fullName evidence="2">Unannotated protein</fullName>
    </submittedName>
</protein>
<gene>
    <name evidence="2" type="ORF">UFOPK2579_02036</name>
</gene>
<reference evidence="2" key="1">
    <citation type="submission" date="2020-05" db="EMBL/GenBank/DDBJ databases">
        <authorList>
            <person name="Chiriac C."/>
            <person name="Salcher M."/>
            <person name="Ghai R."/>
            <person name="Kavagutti S V."/>
        </authorList>
    </citation>
    <scope>NUCLEOTIDE SEQUENCE</scope>
</reference>
<feature type="region of interest" description="Disordered" evidence="1">
    <location>
        <begin position="25"/>
        <end position="46"/>
    </location>
</feature>
<proteinExistence type="predicted"/>
<dbReference type="EMBL" id="CAEZXR010000270">
    <property type="protein sequence ID" value="CAB4721852.1"/>
    <property type="molecule type" value="Genomic_DNA"/>
</dbReference>
<accession>A0A6J6RFJ6</accession>
<dbReference type="AlphaFoldDB" id="A0A6J6RFJ6"/>
<evidence type="ECO:0000256" key="1">
    <source>
        <dbReference type="SAM" id="MobiDB-lite"/>
    </source>
</evidence>
<organism evidence="2">
    <name type="scientific">freshwater metagenome</name>
    <dbReference type="NCBI Taxonomy" id="449393"/>
    <lineage>
        <taxon>unclassified sequences</taxon>
        <taxon>metagenomes</taxon>
        <taxon>ecological metagenomes</taxon>
    </lineage>
</organism>
<name>A0A6J6RFJ6_9ZZZZ</name>
<dbReference type="PROSITE" id="PS51257">
    <property type="entry name" value="PROKAR_LIPOPROTEIN"/>
    <property type="match status" value="1"/>
</dbReference>
<sequence length="302" mass="31492">MVLSRVSIALATVALVAGGCGRDIPAPDADQAPPPAPTTTAPVEDPEPASAVLAYVPAETTTVTVTDFDRVALQLGVDLSSDLTGRERKDFWQRAETETALLARGQLRADEDLLLADYGFGQEDVGWEARLFDAEGNETGWVLGFHDTTDMTKVQEAIEAGVVSLAGAEIVDGSIVVNGELPDADASWAADDTMSSLVGLPTNATYLERGCVPAPEGALGLDELDAYSLSLEGTVATARLGPGRTDLFARMRLGEQLESFATGFGGGVADPLSGRIGYQLVSPPAAADLALRRQLPFAACGD</sequence>